<protein>
    <submittedName>
        <fullName evidence="2">Demethylmacrocin O-methyltransferase</fullName>
    </submittedName>
</protein>
<evidence type="ECO:0000313" key="3">
    <source>
        <dbReference type="Proteomes" id="UP000186817"/>
    </source>
</evidence>
<name>A0A1Q9EBR5_SYMMI</name>
<accession>A0A1Q9EBR5</accession>
<feature type="compositionally biased region" description="Low complexity" evidence="1">
    <location>
        <begin position="75"/>
        <end position="84"/>
    </location>
</feature>
<keyword evidence="3" id="KW-1185">Reference proteome</keyword>
<organism evidence="2 3">
    <name type="scientific">Symbiodinium microadriaticum</name>
    <name type="common">Dinoflagellate</name>
    <name type="synonym">Zooxanthella microadriatica</name>
    <dbReference type="NCBI Taxonomy" id="2951"/>
    <lineage>
        <taxon>Eukaryota</taxon>
        <taxon>Sar</taxon>
        <taxon>Alveolata</taxon>
        <taxon>Dinophyceae</taxon>
        <taxon>Suessiales</taxon>
        <taxon>Symbiodiniaceae</taxon>
        <taxon>Symbiodinium</taxon>
    </lineage>
</organism>
<feature type="compositionally biased region" description="Basic and acidic residues" evidence="1">
    <location>
        <begin position="52"/>
        <end position="74"/>
    </location>
</feature>
<evidence type="ECO:0000313" key="2">
    <source>
        <dbReference type="EMBL" id="OLQ04859.1"/>
    </source>
</evidence>
<dbReference type="OrthoDB" id="420653at2759"/>
<dbReference type="Proteomes" id="UP000186817">
    <property type="component" value="Unassembled WGS sequence"/>
</dbReference>
<keyword evidence="2" id="KW-0808">Transferase</keyword>
<feature type="compositionally biased region" description="Low complexity" evidence="1">
    <location>
        <begin position="91"/>
        <end position="103"/>
    </location>
</feature>
<dbReference type="GO" id="GO:0032259">
    <property type="term" value="P:methylation"/>
    <property type="evidence" value="ECO:0007669"/>
    <property type="project" value="UniProtKB-KW"/>
</dbReference>
<feature type="region of interest" description="Disordered" evidence="1">
    <location>
        <begin position="17"/>
        <end position="103"/>
    </location>
</feature>
<dbReference type="EMBL" id="LSRX01000199">
    <property type="protein sequence ID" value="OLQ04859.1"/>
    <property type="molecule type" value="Genomic_DNA"/>
</dbReference>
<reference evidence="2 3" key="1">
    <citation type="submission" date="2016-02" db="EMBL/GenBank/DDBJ databases">
        <title>Genome analysis of coral dinoflagellate symbionts highlights evolutionary adaptations to a symbiotic lifestyle.</title>
        <authorList>
            <person name="Aranda M."/>
            <person name="Li Y."/>
            <person name="Liew Y.J."/>
            <person name="Baumgarten S."/>
            <person name="Simakov O."/>
            <person name="Wilson M."/>
            <person name="Piel J."/>
            <person name="Ashoor H."/>
            <person name="Bougouffa S."/>
            <person name="Bajic V.B."/>
            <person name="Ryu T."/>
            <person name="Ravasi T."/>
            <person name="Bayer T."/>
            <person name="Micklem G."/>
            <person name="Kim H."/>
            <person name="Bhak J."/>
            <person name="Lajeunesse T.C."/>
            <person name="Voolstra C.R."/>
        </authorList>
    </citation>
    <scope>NUCLEOTIDE SEQUENCE [LARGE SCALE GENOMIC DNA]</scope>
    <source>
        <strain evidence="2 3">CCMP2467</strain>
    </source>
</reference>
<gene>
    <name evidence="2" type="primary">tylE</name>
    <name evidence="2" type="ORF">AK812_SmicGene11987</name>
</gene>
<dbReference type="AlphaFoldDB" id="A0A1Q9EBR5"/>
<comment type="caution">
    <text evidence="2">The sequence shown here is derived from an EMBL/GenBank/DDBJ whole genome shotgun (WGS) entry which is preliminary data.</text>
</comment>
<evidence type="ECO:0000256" key="1">
    <source>
        <dbReference type="SAM" id="MobiDB-lite"/>
    </source>
</evidence>
<proteinExistence type="predicted"/>
<dbReference type="Gene3D" id="3.40.50.150">
    <property type="entry name" value="Vaccinia Virus protein VP39"/>
    <property type="match status" value="2"/>
</dbReference>
<feature type="region of interest" description="Disordered" evidence="1">
    <location>
        <begin position="384"/>
        <end position="413"/>
    </location>
</feature>
<dbReference type="InterPro" id="IPR029063">
    <property type="entry name" value="SAM-dependent_MTases_sf"/>
</dbReference>
<keyword evidence="2" id="KW-0489">Methyltransferase</keyword>
<dbReference type="GO" id="GO:0008168">
    <property type="term" value="F:methyltransferase activity"/>
    <property type="evidence" value="ECO:0007669"/>
    <property type="project" value="UniProtKB-KW"/>
</dbReference>
<sequence>MGNASLATADASLCFAASGSERTIRATGNEEPRAARQRSAEHGMTPAGWGQRHKEESRGSRGKVSEVFRSKEGDPSVGPVSDGSGSDRQDLAAAATTTTTTTTTTAASPLLQCSSLDIEARPGIAEGAQGAGSAGSNSKRQSIGELLAKSGSDKFGIHHYERYYEQWLAPYRDAIDVKFVEIGVEHGRSLNVWKQYFPNPKLIVGLAYGKSGDAKMLQEKVTVVNGDQSDSATMQHLASLGPWDIVVDDGSHVPSHMVFSLFALWSSVKPGGLYVIEDLETNYWRSGSNIYGYKLRGTGVGADARHSAVTKMEQISQVLVRHHIGVASGMSVMPGDDSLCSIEWGMNLVVLRRCTDEEMAQNPPVAAEPSFKEEDLKEWLQEARASNPPEVSVANVTPNSEPSGGAPRPGTSFADALSQLGVEGQGWSRRLYQRHYEAWLAPFRFSAVKLVELGSIRSRLDLSIKLWTSYFKAATAVLGVATAGAADGTPRPSIGPMLPVASICRDDDAQETVRKVSEKGPWDIVIDDGSLPMNQALFRLFSLWEAVSPGGLYVIENVAKESWASIARSNASTSLTELRDASLVTKLLQVKQLLVRFDVGNPKMSILPEDGELCSMEWGMNIVVLRKCTTDHSRNHPRGVHRFDAKTWNTWLDQATLTNPNGFKSP</sequence>
<feature type="compositionally biased region" description="Basic and acidic residues" evidence="1">
    <location>
        <begin position="22"/>
        <end position="41"/>
    </location>
</feature>
<dbReference type="SUPFAM" id="SSF53335">
    <property type="entry name" value="S-adenosyl-L-methionine-dependent methyltransferases"/>
    <property type="match status" value="2"/>
</dbReference>